<sequence>MITDVRRHIAARACRLRVITIIESDERSTVRCDDRCFDYLFRTRHGLALAIAASHDL</sequence>
<evidence type="ECO:0000313" key="2">
    <source>
        <dbReference type="Proteomes" id="UP001056608"/>
    </source>
</evidence>
<evidence type="ECO:0000313" key="1">
    <source>
        <dbReference type="EMBL" id="URA06960.1"/>
    </source>
</evidence>
<dbReference type="EMBL" id="ON189044">
    <property type="protein sequence ID" value="URA06960.1"/>
    <property type="molecule type" value="Genomic_DNA"/>
</dbReference>
<reference evidence="1" key="1">
    <citation type="journal article" date="2022" name="Viruses">
        <title>Isolation of novel Xanthomonas phages for the plant pathogens X. translucens and X. campestris.</title>
        <authorList>
            <person name="Erdrich S.H."/>
            <person name="Sharma V."/>
            <person name="Schurr U."/>
            <person name="Arsova B."/>
            <person name="Frunzke J."/>
        </authorList>
    </citation>
    <scope>NUCLEOTIDE SEQUENCE</scope>
</reference>
<keyword evidence="2" id="KW-1185">Reference proteome</keyword>
<dbReference type="Proteomes" id="UP001056608">
    <property type="component" value="Segment"/>
</dbReference>
<accession>A0A9E7E375</accession>
<proteinExistence type="predicted"/>
<gene>
    <name evidence="1" type="ORF">Pfeifenkraut_BL30063</name>
</gene>
<organism evidence="1 2">
    <name type="scientific">Xanthomonas phage Pfeifenkraut</name>
    <dbReference type="NCBI Taxonomy" id="2939132"/>
    <lineage>
        <taxon>Viruses</taxon>
        <taxon>Duplodnaviria</taxon>
        <taxon>Heunggongvirae</taxon>
        <taxon>Uroviricota</taxon>
        <taxon>Caudoviricetes</taxon>
        <taxon>Stanbaylleyvirinae</taxon>
        <taxon>Shirevirus</taxon>
        <taxon>Shirevirus pfeifenkraut</taxon>
    </lineage>
</organism>
<protein>
    <submittedName>
        <fullName evidence="1">Uncharacterized protein</fullName>
    </submittedName>
</protein>
<name>A0A9E7E375_9CAUD</name>